<keyword evidence="6 11" id="KW-0106">Calcium</keyword>
<feature type="chain" id="PRO_5032396732" evidence="14">
    <location>
        <begin position="20"/>
        <end position="921"/>
    </location>
</feature>
<dbReference type="CDD" id="cd11304">
    <property type="entry name" value="Cadherin_repeat"/>
    <property type="match status" value="6"/>
</dbReference>
<dbReference type="PROSITE" id="PS50268">
    <property type="entry name" value="CADHERIN_2"/>
    <property type="match status" value="6"/>
</dbReference>
<evidence type="ECO:0000256" key="5">
    <source>
        <dbReference type="ARBA" id="ARBA00022737"/>
    </source>
</evidence>
<feature type="domain" description="Cadherin" evidence="15">
    <location>
        <begin position="361"/>
        <end position="464"/>
    </location>
</feature>
<name>A0A812EVB3_ACAPH</name>
<keyword evidence="3 13" id="KW-0812">Transmembrane</keyword>
<dbReference type="AlphaFoldDB" id="A0A812EVB3"/>
<keyword evidence="10" id="KW-0325">Glycoprotein</keyword>
<dbReference type="PROSITE" id="PS00232">
    <property type="entry name" value="CADHERIN_1"/>
    <property type="match status" value="2"/>
</dbReference>
<keyword evidence="9 13" id="KW-0472">Membrane</keyword>
<dbReference type="GO" id="GO:0007156">
    <property type="term" value="P:homophilic cell adhesion via plasma membrane adhesion molecules"/>
    <property type="evidence" value="ECO:0007669"/>
    <property type="project" value="InterPro"/>
</dbReference>
<evidence type="ECO:0000256" key="1">
    <source>
        <dbReference type="ARBA" id="ARBA00004251"/>
    </source>
</evidence>
<dbReference type="InterPro" id="IPR015919">
    <property type="entry name" value="Cadherin-like_sf"/>
</dbReference>
<dbReference type="GO" id="GO:0005886">
    <property type="term" value="C:plasma membrane"/>
    <property type="evidence" value="ECO:0007669"/>
    <property type="project" value="UniProtKB-SubCell"/>
</dbReference>
<feature type="signal peptide" evidence="14">
    <location>
        <begin position="1"/>
        <end position="19"/>
    </location>
</feature>
<comment type="subcellular location">
    <subcellularLocation>
        <location evidence="1">Cell membrane</location>
        <topology evidence="1">Single-pass type I membrane protein</topology>
    </subcellularLocation>
</comment>
<dbReference type="Gene3D" id="2.60.40.60">
    <property type="entry name" value="Cadherins"/>
    <property type="match status" value="6"/>
</dbReference>
<dbReference type="InterPro" id="IPR013164">
    <property type="entry name" value="Cadherin_N"/>
</dbReference>
<evidence type="ECO:0000256" key="14">
    <source>
        <dbReference type="SAM" id="SignalP"/>
    </source>
</evidence>
<dbReference type="InterPro" id="IPR050174">
    <property type="entry name" value="Protocadherin/Cadherin-CA"/>
</dbReference>
<feature type="domain" description="Cadherin" evidence="15">
    <location>
        <begin position="247"/>
        <end position="354"/>
    </location>
</feature>
<evidence type="ECO:0000256" key="13">
    <source>
        <dbReference type="SAM" id="Phobius"/>
    </source>
</evidence>
<dbReference type="EMBL" id="CAHIKZ030005565">
    <property type="protein sequence ID" value="CAE1329972.1"/>
    <property type="molecule type" value="Genomic_DNA"/>
</dbReference>
<feature type="domain" description="Cadherin" evidence="15">
    <location>
        <begin position="26"/>
        <end position="134"/>
    </location>
</feature>
<evidence type="ECO:0000259" key="15">
    <source>
        <dbReference type="PROSITE" id="PS50268"/>
    </source>
</evidence>
<evidence type="ECO:0000313" key="17">
    <source>
        <dbReference type="Proteomes" id="UP000597762"/>
    </source>
</evidence>
<dbReference type="SMART" id="SM00112">
    <property type="entry name" value="CA"/>
    <property type="match status" value="6"/>
</dbReference>
<dbReference type="GO" id="GO:0005509">
    <property type="term" value="F:calcium ion binding"/>
    <property type="evidence" value="ECO:0007669"/>
    <property type="project" value="UniProtKB-UniRule"/>
</dbReference>
<evidence type="ECO:0000256" key="3">
    <source>
        <dbReference type="ARBA" id="ARBA00022692"/>
    </source>
</evidence>
<dbReference type="PANTHER" id="PTHR24028">
    <property type="entry name" value="CADHERIN-87A"/>
    <property type="match status" value="1"/>
</dbReference>
<evidence type="ECO:0000313" key="16">
    <source>
        <dbReference type="EMBL" id="CAE1329972.1"/>
    </source>
</evidence>
<evidence type="ECO:0000256" key="11">
    <source>
        <dbReference type="PROSITE-ProRule" id="PRU00043"/>
    </source>
</evidence>
<evidence type="ECO:0000256" key="7">
    <source>
        <dbReference type="ARBA" id="ARBA00022889"/>
    </source>
</evidence>
<dbReference type="FunFam" id="2.60.40.60:FF:000134">
    <property type="entry name" value="protocadherin Fat 4"/>
    <property type="match status" value="1"/>
</dbReference>
<evidence type="ECO:0000256" key="12">
    <source>
        <dbReference type="SAM" id="MobiDB-lite"/>
    </source>
</evidence>
<keyword evidence="4 14" id="KW-0732">Signal</keyword>
<dbReference type="InterPro" id="IPR002126">
    <property type="entry name" value="Cadherin-like_dom"/>
</dbReference>
<dbReference type="Proteomes" id="UP000597762">
    <property type="component" value="Unassembled WGS sequence"/>
</dbReference>
<protein>
    <submittedName>
        <fullName evidence="16">PCDHGB</fullName>
    </submittedName>
</protein>
<accession>A0A812EVB3</accession>
<feature type="domain" description="Cadherin" evidence="15">
    <location>
        <begin position="135"/>
        <end position="246"/>
    </location>
</feature>
<dbReference type="SUPFAM" id="SSF49313">
    <property type="entry name" value="Cadherin-like"/>
    <property type="match status" value="6"/>
</dbReference>
<organism evidence="16 17">
    <name type="scientific">Acanthosepion pharaonis</name>
    <name type="common">Pharaoh cuttlefish</name>
    <name type="synonym">Sepia pharaonis</name>
    <dbReference type="NCBI Taxonomy" id="158019"/>
    <lineage>
        <taxon>Eukaryota</taxon>
        <taxon>Metazoa</taxon>
        <taxon>Spiralia</taxon>
        <taxon>Lophotrochozoa</taxon>
        <taxon>Mollusca</taxon>
        <taxon>Cephalopoda</taxon>
        <taxon>Coleoidea</taxon>
        <taxon>Decapodiformes</taxon>
        <taxon>Sepiida</taxon>
        <taxon>Sepiina</taxon>
        <taxon>Sepiidae</taxon>
        <taxon>Acanthosepion</taxon>
    </lineage>
</organism>
<feature type="transmembrane region" description="Helical" evidence="13">
    <location>
        <begin position="690"/>
        <end position="716"/>
    </location>
</feature>
<keyword evidence="8 13" id="KW-1133">Transmembrane helix</keyword>
<evidence type="ECO:0000256" key="10">
    <source>
        <dbReference type="ARBA" id="ARBA00023180"/>
    </source>
</evidence>
<comment type="caution">
    <text evidence="16">The sequence shown here is derived from an EMBL/GenBank/DDBJ whole genome shotgun (WGS) entry which is preliminary data.</text>
</comment>
<feature type="domain" description="Cadherin" evidence="15">
    <location>
        <begin position="591"/>
        <end position="677"/>
    </location>
</feature>
<dbReference type="FunFam" id="2.60.40.60:FF:000007">
    <property type="entry name" value="Protocadherin alpha 2"/>
    <property type="match status" value="1"/>
</dbReference>
<keyword evidence="7" id="KW-0130">Cell adhesion</keyword>
<feature type="region of interest" description="Disordered" evidence="12">
    <location>
        <begin position="823"/>
        <end position="850"/>
    </location>
</feature>
<keyword evidence="17" id="KW-1185">Reference proteome</keyword>
<proteinExistence type="predicted"/>
<dbReference type="PRINTS" id="PR00205">
    <property type="entry name" value="CADHERIN"/>
</dbReference>
<feature type="region of interest" description="Disordered" evidence="12">
    <location>
        <begin position="863"/>
        <end position="890"/>
    </location>
</feature>
<feature type="domain" description="Cadherin" evidence="15">
    <location>
        <begin position="465"/>
        <end position="569"/>
    </location>
</feature>
<keyword evidence="2" id="KW-1003">Cell membrane</keyword>
<dbReference type="Pfam" id="PF00028">
    <property type="entry name" value="Cadherin"/>
    <property type="match status" value="5"/>
</dbReference>
<dbReference type="PANTHER" id="PTHR24028:SF146">
    <property type="entry name" value="CADHERIN 96CB, ISOFORM D-RELATED"/>
    <property type="match status" value="1"/>
</dbReference>
<reference evidence="16" key="1">
    <citation type="submission" date="2021-01" db="EMBL/GenBank/DDBJ databases">
        <authorList>
            <person name="Li R."/>
            <person name="Bekaert M."/>
        </authorList>
    </citation>
    <scope>NUCLEOTIDE SEQUENCE</scope>
    <source>
        <strain evidence="16">Farmed</strain>
    </source>
</reference>
<keyword evidence="5" id="KW-0677">Repeat</keyword>
<gene>
    <name evidence="16" type="ORF">SPHA_79319</name>
</gene>
<dbReference type="FunFam" id="2.60.40.60:FF:000004">
    <property type="entry name" value="Protocadherin 1 gamma 2"/>
    <property type="match status" value="1"/>
</dbReference>
<dbReference type="InterPro" id="IPR020894">
    <property type="entry name" value="Cadherin_CS"/>
</dbReference>
<evidence type="ECO:0000256" key="6">
    <source>
        <dbReference type="ARBA" id="ARBA00022837"/>
    </source>
</evidence>
<evidence type="ECO:0000256" key="9">
    <source>
        <dbReference type="ARBA" id="ARBA00023136"/>
    </source>
</evidence>
<dbReference type="FunFam" id="2.60.40.60:FF:000002">
    <property type="entry name" value="Protocadherin alpha 2"/>
    <property type="match status" value="1"/>
</dbReference>
<evidence type="ECO:0000256" key="2">
    <source>
        <dbReference type="ARBA" id="ARBA00022475"/>
    </source>
</evidence>
<dbReference type="OrthoDB" id="6252479at2759"/>
<dbReference type="FunFam" id="2.60.40.60:FF:000020">
    <property type="entry name" value="Dachsous cadherin-related 1b"/>
    <property type="match status" value="1"/>
</dbReference>
<sequence>MSTPVILYIIFVILPTCFGVDLTYYVEEGKNPGTYLGDIAADTHLMDSVIPEEQQLVTFSQLHKGAPGNSQLFRVSKETGKFYTAQMLDAETLCKHNTECFEIVKVAIRRAETFMKIVKVKVMVKDVNDHQPEFPKQQVDIEFSEGDIMGTKISIPNAIDRDVGVLNSQITYQLKKDMYEPFTLSVSKSVDGTSDLSIILEERLDREVKDSYVIQVIARDGGSPPKQSVLDVHISVTDVNDNPPVFSRNVYNVSIKYEHEEAIPVTILSARDSDTDKNSRISYHFSPKTSELSKSHFKVNEVTGEIFLQKKFTSKQKLSYKLYVRATDGGNPPLSSIAMVIVNVVNQQNNAPTIDVNFVSGSTDNTASISEDIKVGSFIAYVMVTDYDSGKNGEVSCNLQHNKFQLLSLGRTEWKVTVKSPLDRETQDHHDITINCQDKGSPPLHTESKFAIEVIDVNDVRPRFTKETLKFWIYENQKSNFPVGAVNASDPDLGPGGKLSYSLLTDKKNFLPFQITDRGLISTVMSLDYEFQHSYKFQVFVKDNGVPSLNNTVNVSVEIRDENDNAPYFTFPSVNPFTLDVLYYPRHSNNITVLKASDSDSRENAFLRYDITSGNDKQLFAVNPYTGLLSFTRVVTQYDTGSYDLQFVVKDSGTPVLSATTTLLMMLTVTNRSSEMLDVVISQSEERIHLHLLIVIVVVSVILSVPITAAMSICIVRCKDQGNSPRRTEGGASIKSINEQGHYMCPSHNATYWTSGNVDLTPERSASCNTFPSTSKRGLYPVDELSHGRKGTKFQGTSDSVYQELGGTSCGDESEHRQFMIPDSENEDGWNEDTGHGNEGLDPFAPQCYKPHSSITTQFQNISKRPSQQTFFHPGGGNPTSSRSSYKPSVGHIPDCSQWIDLKPTTCIDHSSNQSTASKMT</sequence>
<evidence type="ECO:0000256" key="4">
    <source>
        <dbReference type="ARBA" id="ARBA00022729"/>
    </source>
</evidence>
<dbReference type="Pfam" id="PF08266">
    <property type="entry name" value="Cadherin_2"/>
    <property type="match status" value="1"/>
</dbReference>
<evidence type="ECO:0000256" key="8">
    <source>
        <dbReference type="ARBA" id="ARBA00022989"/>
    </source>
</evidence>